<accession>A0A1L0BDG6</accession>
<dbReference type="Proteomes" id="UP000182334">
    <property type="component" value="Chromosome I"/>
</dbReference>
<name>A0A1L0BDG6_9ASCO</name>
<dbReference type="STRING" id="45354.A0A1L0BDG6"/>
<dbReference type="PANTHER" id="PTHR12963:SF4">
    <property type="entry name" value="ACTIVATING SIGNAL COINTEGRATOR 1"/>
    <property type="match status" value="1"/>
</dbReference>
<dbReference type="PANTHER" id="PTHR12963">
    <property type="entry name" value="THYROID RECEPTOR INTERACTING PROTEIN RELATED"/>
    <property type="match status" value="1"/>
</dbReference>
<proteinExistence type="predicted"/>
<organism evidence="3 4">
    <name type="scientific">Sungouiella intermedia</name>
    <dbReference type="NCBI Taxonomy" id="45354"/>
    <lineage>
        <taxon>Eukaryota</taxon>
        <taxon>Fungi</taxon>
        <taxon>Dikarya</taxon>
        <taxon>Ascomycota</taxon>
        <taxon>Saccharomycotina</taxon>
        <taxon>Pichiomycetes</taxon>
        <taxon>Metschnikowiaceae</taxon>
        <taxon>Sungouiella</taxon>
    </lineage>
</organism>
<feature type="coiled-coil region" evidence="1">
    <location>
        <begin position="66"/>
        <end position="101"/>
    </location>
</feature>
<dbReference type="OrthoDB" id="338816at2759"/>
<evidence type="ECO:0000313" key="4">
    <source>
        <dbReference type="Proteomes" id="UP000182334"/>
    </source>
</evidence>
<gene>
    <name evidence="3" type="ORF">SAMEA4029010_CIC11G00000000069</name>
</gene>
<dbReference type="AlphaFoldDB" id="A0A1L0BDG6"/>
<evidence type="ECO:0000313" key="3">
    <source>
        <dbReference type="EMBL" id="SGZ48096.1"/>
    </source>
</evidence>
<feature type="coiled-coil region" evidence="1">
    <location>
        <begin position="155"/>
        <end position="182"/>
    </location>
</feature>
<dbReference type="InterPro" id="IPR039128">
    <property type="entry name" value="TRIP4-like"/>
</dbReference>
<evidence type="ECO:0000259" key="2">
    <source>
        <dbReference type="Pfam" id="PF06221"/>
    </source>
</evidence>
<dbReference type="Pfam" id="PF06221">
    <property type="entry name" value="zf-C2HC5"/>
    <property type="match status" value="1"/>
</dbReference>
<feature type="coiled-coil region" evidence="1">
    <location>
        <begin position="435"/>
        <end position="462"/>
    </location>
</feature>
<dbReference type="EMBL" id="LT635756">
    <property type="protein sequence ID" value="SGZ48096.1"/>
    <property type="molecule type" value="Genomic_DNA"/>
</dbReference>
<feature type="domain" description="TRIP4/RQT4 C2HC5-type zinc finger" evidence="2">
    <location>
        <begin position="190"/>
        <end position="242"/>
    </location>
</feature>
<dbReference type="GO" id="GO:0180022">
    <property type="term" value="C:RQC-trigger complex"/>
    <property type="evidence" value="ECO:0007669"/>
    <property type="project" value="InterPro"/>
</dbReference>
<keyword evidence="4" id="KW-1185">Reference proteome</keyword>
<keyword evidence="1" id="KW-0175">Coiled coil</keyword>
<feature type="coiled-coil region" evidence="1">
    <location>
        <begin position="287"/>
        <end position="331"/>
    </location>
</feature>
<dbReference type="GO" id="GO:0005634">
    <property type="term" value="C:nucleus"/>
    <property type="evidence" value="ECO:0007669"/>
    <property type="project" value="InterPro"/>
</dbReference>
<protein>
    <submittedName>
        <fullName evidence="3">CIC11C00000000069</fullName>
    </submittedName>
</protein>
<evidence type="ECO:0000256" key="1">
    <source>
        <dbReference type="SAM" id="Coils"/>
    </source>
</evidence>
<dbReference type="InterPro" id="IPR009349">
    <property type="entry name" value="TRIP4/RQT4_C2HC5_Znf"/>
</dbReference>
<reference evidence="3 4" key="1">
    <citation type="submission" date="2016-10" db="EMBL/GenBank/DDBJ databases">
        <authorList>
            <person name="de Groot N.N."/>
        </authorList>
    </citation>
    <scope>NUCLEOTIDE SEQUENCE [LARGE SCALE GENOMIC DNA]</scope>
    <source>
        <strain evidence="3 4">CBS 141442</strain>
    </source>
</reference>
<dbReference type="GO" id="GO:0072344">
    <property type="term" value="P:rescue of stalled ribosome"/>
    <property type="evidence" value="ECO:0007669"/>
    <property type="project" value="InterPro"/>
</dbReference>
<dbReference type="GO" id="GO:0045893">
    <property type="term" value="P:positive regulation of DNA-templated transcription"/>
    <property type="evidence" value="ECO:0007669"/>
    <property type="project" value="TreeGrafter"/>
</dbReference>
<sequence length="514" mass="58179">MAYEKLRSYAVNAIGDIIPLEKEMISEMVTYTLSLPDYEVETHLLDLLGHSEASYKVVTTFLRLKKEEDDAAVQRLANEEKKKKEETAAKAAATKQALANETKGKLTKAWTSTPTASVQKSKARLLGNKASTTISELADLKPSNRITGQQAKKTKKKNLDNLKDIEAALNELEVENALEQSSLADSSTVRRVCNCMATKHPLFEVAPNCLNCGKIICSKEGLQPCSSCGNELLSEKERIEIIKILRSEKDLLQTKLSHVQDKQVQAQPSKLKPTKIKYAMTPGGNLWKDQEKALQKMEEEARKLREEKERQAEEEKEIEEQMQEFEHYERTKDINPDLLKAQERLETLLNFQATGAERTRIIDNASDFEMPSVSSGSMWLSPVERALQLKKQQKQLRKIELQEKARTGRQKKVVEMVIKDGKVKMVEKLVASDDIPEEEAEIEELNGLIKQEKLDLELALAKNTWDYTKEQDKWERPVYMGDRGSKSKLPELPTISRVQLGISDPDQLVASLPS</sequence>
<dbReference type="GO" id="GO:0008270">
    <property type="term" value="F:zinc ion binding"/>
    <property type="evidence" value="ECO:0007669"/>
    <property type="project" value="InterPro"/>
</dbReference>